<feature type="domain" description="ABC transporter" evidence="6">
    <location>
        <begin position="3"/>
        <end position="258"/>
    </location>
</feature>
<dbReference type="InterPro" id="IPR003439">
    <property type="entry name" value="ABC_transporter-like_ATP-bd"/>
</dbReference>
<evidence type="ECO:0000256" key="3">
    <source>
        <dbReference type="ARBA" id="ARBA00022840"/>
    </source>
</evidence>
<dbReference type="AlphaFoldDB" id="A0A0K8J4J3"/>
<dbReference type="PANTHER" id="PTHR42855:SF2">
    <property type="entry name" value="DRUG RESISTANCE ABC TRANSPORTER,ATP-BINDING PROTEIN"/>
    <property type="match status" value="1"/>
</dbReference>
<dbReference type="Gene3D" id="3.40.50.300">
    <property type="entry name" value="P-loop containing nucleotide triphosphate hydrolases"/>
    <property type="match status" value="2"/>
</dbReference>
<dbReference type="OrthoDB" id="9801441at2"/>
<evidence type="ECO:0000256" key="2">
    <source>
        <dbReference type="ARBA" id="ARBA00022741"/>
    </source>
</evidence>
<organism evidence="7 8">
    <name type="scientific">Herbinix luporum</name>
    <dbReference type="NCBI Taxonomy" id="1679721"/>
    <lineage>
        <taxon>Bacteria</taxon>
        <taxon>Bacillati</taxon>
        <taxon>Bacillota</taxon>
        <taxon>Clostridia</taxon>
        <taxon>Lachnospirales</taxon>
        <taxon>Lachnospiraceae</taxon>
        <taxon>Herbinix</taxon>
    </lineage>
</organism>
<dbReference type="CDD" id="cd03221">
    <property type="entry name" value="ABCF_EF-3"/>
    <property type="match status" value="2"/>
</dbReference>
<dbReference type="InterPro" id="IPR032781">
    <property type="entry name" value="ABC_tran_Xtn"/>
</dbReference>
<keyword evidence="3" id="KW-0067">ATP-binding</keyword>
<dbReference type="InterPro" id="IPR037118">
    <property type="entry name" value="Val-tRNA_synth_C_sf"/>
</dbReference>
<dbReference type="SMART" id="SM00382">
    <property type="entry name" value="AAA"/>
    <property type="match status" value="2"/>
</dbReference>
<feature type="domain" description="ABC transporter" evidence="6">
    <location>
        <begin position="327"/>
        <end position="540"/>
    </location>
</feature>
<dbReference type="InterPro" id="IPR032524">
    <property type="entry name" value="ABC_tran_C"/>
</dbReference>
<dbReference type="InterPro" id="IPR003593">
    <property type="entry name" value="AAA+_ATPase"/>
</dbReference>
<evidence type="ECO:0000256" key="4">
    <source>
        <dbReference type="SAM" id="Coils"/>
    </source>
</evidence>
<dbReference type="RefSeq" id="WP_058257658.1">
    <property type="nucleotide sequence ID" value="NZ_DUPS01000061.1"/>
</dbReference>
<feature type="compositionally biased region" description="Polar residues" evidence="5">
    <location>
        <begin position="559"/>
        <end position="578"/>
    </location>
</feature>
<dbReference type="PROSITE" id="PS50893">
    <property type="entry name" value="ABC_TRANSPORTER_2"/>
    <property type="match status" value="2"/>
</dbReference>
<dbReference type="FunFam" id="3.40.50.300:FF:000011">
    <property type="entry name" value="Putative ABC transporter ATP-binding component"/>
    <property type="match status" value="1"/>
</dbReference>
<dbReference type="InterPro" id="IPR051309">
    <property type="entry name" value="ABCF_ATPase"/>
</dbReference>
<dbReference type="GO" id="GO:0005524">
    <property type="term" value="F:ATP binding"/>
    <property type="evidence" value="ECO:0007669"/>
    <property type="project" value="UniProtKB-KW"/>
</dbReference>
<evidence type="ECO:0000259" key="6">
    <source>
        <dbReference type="PROSITE" id="PS50893"/>
    </source>
</evidence>
<dbReference type="GO" id="GO:0016887">
    <property type="term" value="F:ATP hydrolysis activity"/>
    <property type="evidence" value="ECO:0007669"/>
    <property type="project" value="InterPro"/>
</dbReference>
<feature type="coiled-coil region" evidence="4">
    <location>
        <begin position="580"/>
        <end position="654"/>
    </location>
</feature>
<keyword evidence="2" id="KW-0547">Nucleotide-binding</keyword>
<evidence type="ECO:0000256" key="5">
    <source>
        <dbReference type="SAM" id="MobiDB-lite"/>
    </source>
</evidence>
<gene>
    <name evidence="7" type="ORF">SD1D_0731</name>
</gene>
<dbReference type="Pfam" id="PF12848">
    <property type="entry name" value="ABC_tran_Xtn"/>
    <property type="match status" value="1"/>
</dbReference>
<keyword evidence="1" id="KW-0677">Repeat</keyword>
<dbReference type="SUPFAM" id="SSF52540">
    <property type="entry name" value="P-loop containing nucleoside triphosphate hydrolases"/>
    <property type="match status" value="2"/>
</dbReference>
<dbReference type="PROSITE" id="PS00211">
    <property type="entry name" value="ABC_TRANSPORTER_1"/>
    <property type="match status" value="1"/>
</dbReference>
<keyword evidence="4" id="KW-0175">Coiled coil</keyword>
<dbReference type="Pfam" id="PF16326">
    <property type="entry name" value="ABC_tran_CTD"/>
    <property type="match status" value="1"/>
</dbReference>
<feature type="coiled-coil region" evidence="4">
    <location>
        <begin position="86"/>
        <end position="113"/>
    </location>
</feature>
<dbReference type="FunFam" id="3.40.50.300:FF:000309">
    <property type="entry name" value="ABC transporter ATP-binding protein"/>
    <property type="match status" value="1"/>
</dbReference>
<dbReference type="InterPro" id="IPR027417">
    <property type="entry name" value="P-loop_NTPase"/>
</dbReference>
<feature type="region of interest" description="Disordered" evidence="5">
    <location>
        <begin position="543"/>
        <end position="578"/>
    </location>
</feature>
<dbReference type="EMBL" id="LN879430">
    <property type="protein sequence ID" value="CUH92279.1"/>
    <property type="molecule type" value="Genomic_DNA"/>
</dbReference>
<dbReference type="Gene3D" id="1.10.287.380">
    <property type="entry name" value="Valyl-tRNA synthetase, C-terminal domain"/>
    <property type="match status" value="1"/>
</dbReference>
<evidence type="ECO:0000313" key="8">
    <source>
        <dbReference type="Proteomes" id="UP000196053"/>
    </source>
</evidence>
<dbReference type="Proteomes" id="UP000196053">
    <property type="component" value="Chromosome I"/>
</dbReference>
<evidence type="ECO:0000313" key="7">
    <source>
        <dbReference type="EMBL" id="CUH92279.1"/>
    </source>
</evidence>
<protein>
    <recommendedName>
        <fullName evidence="6">ABC transporter domain-containing protein</fullName>
    </recommendedName>
</protein>
<accession>A0A0K8J4J3</accession>
<reference evidence="8" key="1">
    <citation type="submission" date="2015-09" db="EMBL/GenBank/DDBJ databases">
        <authorList>
            <person name="Wibberg D."/>
        </authorList>
    </citation>
    <scope>NUCLEOTIDE SEQUENCE [LARGE SCALE GENOMIC DNA]</scope>
    <source>
        <strain evidence="8">SD1D</strain>
    </source>
</reference>
<proteinExistence type="predicted"/>
<dbReference type="GO" id="GO:0003677">
    <property type="term" value="F:DNA binding"/>
    <property type="evidence" value="ECO:0007669"/>
    <property type="project" value="InterPro"/>
</dbReference>
<keyword evidence="8" id="KW-1185">Reference proteome</keyword>
<dbReference type="KEGG" id="hsd:SD1D_0731"/>
<evidence type="ECO:0000256" key="1">
    <source>
        <dbReference type="ARBA" id="ARBA00022737"/>
    </source>
</evidence>
<name>A0A0K8J4J3_9FIRM</name>
<sequence length="655" mass="74751">MVLSCNNISKSFGTNEILKGISFHINDREKAAIVGINGAGKSTLLKIIIGELMADEGEVILSKGSTIGYLSQHQDLKSNHTIYEEMYNVKQEIIELSNRIRQLELLMKNAQGKELDQMLNTYTRITHEFEIQNGYAYESEVTGILKGLGFAEEDFHKKVDTLSGGQKTRIALGKLLLSKPDILLLDEPTNHLDLISIAWLETFLINYDGAVIIVAHDRYFLDKVVSKIIELEHHKAHIYSGNYTDYIKKKDMLKSAQLKAYINQQKEIKHQEEVIAKLRSFNREKSIRRAMSREKMLDKIELIEKPTENKQMKFSLEPRILSGNDVLTVEGLAKSYGSLKLFSDINFEIKRGEKVAIIGNNGTGKTTILKILTGSLKPDAGNIHLGTKVHIGYYDQEMQVLNPEKTLFDELQDTYPHLSNTTVRNILAAFLFTEDDVFKKIKDLSGGERGRVSLAKLMLSEANFLILDEPTNHLDISSKEILENVLNSYSGTILYVSHDRYFINKTATRILDLTEGHLLNYIGDYDYYLEKKPEVEAAYLNKPQEDTTSGSKGKPWAIPNTNSAKDSETVSNNKLSWQQQKEEQARIRKRKNELKKTEDEIHALEIENDEIDALLIQEEIYTNPEKLMELHSRKKQVEARLEELLELWEQLAAEE</sequence>
<dbReference type="InterPro" id="IPR017871">
    <property type="entry name" value="ABC_transporter-like_CS"/>
</dbReference>
<dbReference type="Pfam" id="PF00005">
    <property type="entry name" value="ABC_tran"/>
    <property type="match status" value="2"/>
</dbReference>
<dbReference type="PANTHER" id="PTHR42855">
    <property type="entry name" value="ABC TRANSPORTER ATP-BINDING SUBUNIT"/>
    <property type="match status" value="1"/>
</dbReference>